<evidence type="ECO:0000313" key="3">
    <source>
        <dbReference type="Proteomes" id="UP000002457"/>
    </source>
</evidence>
<accession>B8GKV0</accession>
<dbReference type="RefSeq" id="WP_012618565.1">
    <property type="nucleotide sequence ID" value="NC_011832.1"/>
</dbReference>
<dbReference type="GeneID" id="7270746"/>
<protein>
    <submittedName>
        <fullName evidence="2">Uncharacterized protein</fullName>
    </submittedName>
</protein>
<sequence precursor="true">MKTIYSLAILLVLLFLSAGCTSQGTDANHTGNQTENQTVNQSETAIIGSWVESGDSQNILIQFQENGTAQMRFRSTAGSTNDTFVDRIGHWEQTGSNGLVNLSYLGPTSNESRVLTMAVLNNGTALVKRVYNGTQETTSASGPDLSFRRAEWPSQSSALSLDNPLKK</sequence>
<dbReference type="STRING" id="521011.Mpal_1942"/>
<evidence type="ECO:0000256" key="1">
    <source>
        <dbReference type="SAM" id="MobiDB-lite"/>
    </source>
</evidence>
<dbReference type="AlphaFoldDB" id="B8GKV0"/>
<proteinExistence type="predicted"/>
<name>B8GKV0_METPE</name>
<evidence type="ECO:0000313" key="2">
    <source>
        <dbReference type="EMBL" id="ACL17246.1"/>
    </source>
</evidence>
<keyword evidence="3" id="KW-1185">Reference proteome</keyword>
<dbReference type="EMBL" id="CP001338">
    <property type="protein sequence ID" value="ACL17246.1"/>
    <property type="molecule type" value="Genomic_DNA"/>
</dbReference>
<dbReference type="KEGG" id="mpl:Mpal_1942"/>
<dbReference type="PROSITE" id="PS51257">
    <property type="entry name" value="PROKAR_LIPOPROTEIN"/>
    <property type="match status" value="1"/>
</dbReference>
<reference evidence="2 3" key="1">
    <citation type="journal article" date="2015" name="Genome Announc.">
        <title>Complete Genome Sequence of Methanosphaerula palustris E1-9CT, a Hydrogenotrophic Methanogen Isolated from a Minerotrophic Fen Peatland.</title>
        <authorList>
            <person name="Cadillo-Quiroz H."/>
            <person name="Browne P."/>
            <person name="Kyrpides N."/>
            <person name="Woyke T."/>
            <person name="Goodwin L."/>
            <person name="Detter C."/>
            <person name="Yavitt J.B."/>
            <person name="Zinder S.H."/>
        </authorList>
    </citation>
    <scope>NUCLEOTIDE SEQUENCE [LARGE SCALE GENOMIC DNA]</scope>
    <source>
        <strain evidence="3">ATCC BAA-1556 / DSM 19958 / E1-9c</strain>
    </source>
</reference>
<dbReference type="Proteomes" id="UP000002457">
    <property type="component" value="Chromosome"/>
</dbReference>
<dbReference type="HOGENOM" id="CLU_1590909_0_0_2"/>
<organism evidence="2 3">
    <name type="scientific">Methanosphaerula palustris (strain ATCC BAA-1556 / DSM 19958 / E1-9c)</name>
    <dbReference type="NCBI Taxonomy" id="521011"/>
    <lineage>
        <taxon>Archaea</taxon>
        <taxon>Methanobacteriati</taxon>
        <taxon>Methanobacteriota</taxon>
        <taxon>Stenosarchaea group</taxon>
        <taxon>Methanomicrobia</taxon>
        <taxon>Methanomicrobiales</taxon>
        <taxon>Methanoregulaceae</taxon>
        <taxon>Methanosphaerula</taxon>
    </lineage>
</organism>
<gene>
    <name evidence="2" type="ordered locus">Mpal_1942</name>
</gene>
<feature type="region of interest" description="Disordered" evidence="1">
    <location>
        <begin position="135"/>
        <end position="167"/>
    </location>
</feature>